<dbReference type="Proteomes" id="UP000033121">
    <property type="component" value="Unassembled WGS sequence"/>
</dbReference>
<dbReference type="EMBL" id="BBWV01000002">
    <property type="protein sequence ID" value="GAO42961.1"/>
    <property type="molecule type" value="Genomic_DNA"/>
</dbReference>
<gene>
    <name evidence="1" type="ORF">FPE01S_02_00660</name>
</gene>
<protein>
    <recommendedName>
        <fullName evidence="3">Lipocalin-like domain-containing protein</fullName>
    </recommendedName>
</protein>
<proteinExistence type="predicted"/>
<name>A0A0E9N007_9BACT</name>
<dbReference type="AlphaFoldDB" id="A0A0E9N007"/>
<dbReference type="RefSeq" id="WP_157473985.1">
    <property type="nucleotide sequence ID" value="NZ_BBWV01000002.1"/>
</dbReference>
<dbReference type="PROSITE" id="PS51257">
    <property type="entry name" value="PROKAR_LIPOPROTEIN"/>
    <property type="match status" value="1"/>
</dbReference>
<keyword evidence="2" id="KW-1185">Reference proteome</keyword>
<evidence type="ECO:0000313" key="2">
    <source>
        <dbReference type="Proteomes" id="UP000033121"/>
    </source>
</evidence>
<accession>A0A0E9N007</accession>
<comment type="caution">
    <text evidence="1">The sequence shown here is derived from an EMBL/GenBank/DDBJ whole genome shotgun (WGS) entry which is preliminary data.</text>
</comment>
<organism evidence="1 2">
    <name type="scientific">Flavihumibacter petaseus NBRC 106054</name>
    <dbReference type="NCBI Taxonomy" id="1220578"/>
    <lineage>
        <taxon>Bacteria</taxon>
        <taxon>Pseudomonadati</taxon>
        <taxon>Bacteroidota</taxon>
        <taxon>Chitinophagia</taxon>
        <taxon>Chitinophagales</taxon>
        <taxon>Chitinophagaceae</taxon>
        <taxon>Flavihumibacter</taxon>
    </lineage>
</organism>
<evidence type="ECO:0000313" key="1">
    <source>
        <dbReference type="EMBL" id="GAO42961.1"/>
    </source>
</evidence>
<dbReference type="OrthoDB" id="9805760at2"/>
<sequence length="144" mass="16461">MGPWYRFFSLLGVFVGCLVSCKKDNQDSVASRQLVGVWVDVDHVSDTLVFYKGDHGVLMFDNSMSFRSHPDPEAVRVAYTWQVNLSEDGIRIAPTDPGFEIELSGSTAHPFTWLEEGKKFELPGIAFRYWMSCNNCLVRYQKIR</sequence>
<evidence type="ECO:0008006" key="3">
    <source>
        <dbReference type="Google" id="ProtNLM"/>
    </source>
</evidence>
<dbReference type="STRING" id="1220578.FPE01S_02_00660"/>
<reference evidence="1 2" key="1">
    <citation type="submission" date="2015-04" db="EMBL/GenBank/DDBJ databases">
        <title>Whole genome shotgun sequence of Flavihumibacter petaseus NBRC 106054.</title>
        <authorList>
            <person name="Miyazawa S."/>
            <person name="Hosoyama A."/>
            <person name="Hashimoto M."/>
            <person name="Noguchi M."/>
            <person name="Tsuchikane K."/>
            <person name="Ohji S."/>
            <person name="Yamazoe A."/>
            <person name="Ichikawa N."/>
            <person name="Kimura A."/>
            <person name="Fujita N."/>
        </authorList>
    </citation>
    <scope>NUCLEOTIDE SEQUENCE [LARGE SCALE GENOMIC DNA]</scope>
    <source>
        <strain evidence="1 2">NBRC 106054</strain>
    </source>
</reference>